<keyword evidence="10" id="KW-1185">Reference proteome</keyword>
<name>A0ABD2N143_9CUCU</name>
<dbReference type="EMBL" id="JABFTP020000062">
    <property type="protein sequence ID" value="KAL3272421.1"/>
    <property type="molecule type" value="Genomic_DNA"/>
</dbReference>
<reference evidence="9 10" key="1">
    <citation type="journal article" date="2021" name="BMC Biol.">
        <title>Horizontally acquired antibacterial genes associated with adaptive radiation of ladybird beetles.</title>
        <authorList>
            <person name="Li H.S."/>
            <person name="Tang X.F."/>
            <person name="Huang Y.H."/>
            <person name="Xu Z.Y."/>
            <person name="Chen M.L."/>
            <person name="Du X.Y."/>
            <person name="Qiu B.Y."/>
            <person name="Chen P.T."/>
            <person name="Zhang W."/>
            <person name="Slipinski A."/>
            <person name="Escalona H.E."/>
            <person name="Waterhouse R.M."/>
            <person name="Zwick A."/>
            <person name="Pang H."/>
        </authorList>
    </citation>
    <scope>NUCLEOTIDE SEQUENCE [LARGE SCALE GENOMIC DNA]</scope>
    <source>
        <strain evidence="9">SYSU2018</strain>
    </source>
</reference>
<keyword evidence="7" id="KW-1015">Disulfide bond</keyword>
<feature type="disulfide bond" evidence="7">
    <location>
        <begin position="28"/>
        <end position="112"/>
    </location>
</feature>
<dbReference type="EC" id="3.2.1.17" evidence="2"/>
<feature type="signal peptide" evidence="8">
    <location>
        <begin position="1"/>
        <end position="19"/>
    </location>
</feature>
<proteinExistence type="predicted"/>
<dbReference type="Pfam" id="PF05497">
    <property type="entry name" value="Destabilase"/>
    <property type="match status" value="1"/>
</dbReference>
<dbReference type="PANTHER" id="PTHR11195">
    <property type="entry name" value="DESTABILASE-RELATED"/>
    <property type="match status" value="1"/>
</dbReference>
<evidence type="ECO:0000256" key="8">
    <source>
        <dbReference type="SAM" id="SignalP"/>
    </source>
</evidence>
<evidence type="ECO:0000256" key="2">
    <source>
        <dbReference type="ARBA" id="ARBA00012732"/>
    </source>
</evidence>
<dbReference type="FunFam" id="1.10.530.10:FF:000019">
    <property type="entry name" value="lysozyme"/>
    <property type="match status" value="1"/>
</dbReference>
<sequence length="153" mass="16650">MEKALIFSIFAICFSGILCQEQPVTQQCLGCICEASSNCETNGRCDGDTCGPFRITWAYWADGGKPTINDEAADSPQAYSHCASDTFCSALAVQGYMHKFQKDCNGDNRIDCDDFALIHKFGGYGCVGQTLPGVFGQRYIQCKQLVGGQAQQK</sequence>
<dbReference type="PROSITE" id="PS00018">
    <property type="entry name" value="EF_HAND_1"/>
    <property type="match status" value="1"/>
</dbReference>
<dbReference type="CDD" id="cd16890">
    <property type="entry name" value="lyz_i"/>
    <property type="match status" value="1"/>
</dbReference>
<organism evidence="9 10">
    <name type="scientific">Cryptolaemus montrouzieri</name>
    <dbReference type="NCBI Taxonomy" id="559131"/>
    <lineage>
        <taxon>Eukaryota</taxon>
        <taxon>Metazoa</taxon>
        <taxon>Ecdysozoa</taxon>
        <taxon>Arthropoda</taxon>
        <taxon>Hexapoda</taxon>
        <taxon>Insecta</taxon>
        <taxon>Pterygota</taxon>
        <taxon>Neoptera</taxon>
        <taxon>Endopterygota</taxon>
        <taxon>Coleoptera</taxon>
        <taxon>Polyphaga</taxon>
        <taxon>Cucujiformia</taxon>
        <taxon>Coccinelloidea</taxon>
        <taxon>Coccinellidae</taxon>
        <taxon>Scymninae</taxon>
        <taxon>Scymnini</taxon>
        <taxon>Cryptolaemus</taxon>
    </lineage>
</organism>
<accession>A0ABD2N143</accession>
<feature type="disulfide bond" evidence="7">
    <location>
        <begin position="33"/>
        <end position="39"/>
    </location>
</feature>
<protein>
    <recommendedName>
        <fullName evidence="2">lysozyme</fullName>
        <ecNumber evidence="2">3.2.1.17</ecNumber>
    </recommendedName>
</protein>
<evidence type="ECO:0000256" key="1">
    <source>
        <dbReference type="ARBA" id="ARBA00000632"/>
    </source>
</evidence>
<comment type="caution">
    <text evidence="9">The sequence shown here is derived from an EMBL/GenBank/DDBJ whole genome shotgun (WGS) entry which is preliminary data.</text>
</comment>
<keyword evidence="8" id="KW-0732">Signal</keyword>
<keyword evidence="3" id="KW-0929">Antimicrobial</keyword>
<dbReference type="PROSITE" id="PS51909">
    <property type="entry name" value="LYSOZYME_I"/>
    <property type="match status" value="1"/>
</dbReference>
<dbReference type="Proteomes" id="UP001516400">
    <property type="component" value="Unassembled WGS sequence"/>
</dbReference>
<evidence type="ECO:0000256" key="5">
    <source>
        <dbReference type="ARBA" id="ARBA00022801"/>
    </source>
</evidence>
<keyword evidence="5" id="KW-0378">Hydrolase</keyword>
<evidence type="ECO:0000256" key="4">
    <source>
        <dbReference type="ARBA" id="ARBA00022638"/>
    </source>
</evidence>
<keyword evidence="4" id="KW-0081">Bacteriolytic enzyme</keyword>
<evidence type="ECO:0000256" key="3">
    <source>
        <dbReference type="ARBA" id="ARBA00022529"/>
    </source>
</evidence>
<feature type="disulfide bond" evidence="7">
    <location>
        <begin position="82"/>
        <end position="88"/>
    </location>
</feature>
<feature type="disulfide bond" evidence="7">
    <location>
        <begin position="45"/>
        <end position="50"/>
    </location>
</feature>
<evidence type="ECO:0000256" key="7">
    <source>
        <dbReference type="PIRSR" id="PIRSR608597-3"/>
    </source>
</evidence>
<keyword evidence="6" id="KW-0326">Glycosidase</keyword>
<evidence type="ECO:0000313" key="10">
    <source>
        <dbReference type="Proteomes" id="UP001516400"/>
    </source>
</evidence>
<dbReference type="PANTHER" id="PTHR11195:SF22">
    <property type="entry name" value="LYSOZYME"/>
    <property type="match status" value="1"/>
</dbReference>
<gene>
    <name evidence="9" type="ORF">HHI36_013903</name>
</gene>
<comment type="catalytic activity">
    <reaction evidence="1">
        <text>Hydrolysis of (1-&gt;4)-beta-linkages between N-acetylmuramic acid and N-acetyl-D-glucosamine residues in a peptidoglycan and between N-acetyl-D-glucosamine residues in chitodextrins.</text>
        <dbReference type="EC" id="3.2.1.17"/>
    </reaction>
</comment>
<dbReference type="Gene3D" id="1.10.530.10">
    <property type="match status" value="1"/>
</dbReference>
<evidence type="ECO:0000256" key="6">
    <source>
        <dbReference type="ARBA" id="ARBA00023295"/>
    </source>
</evidence>
<dbReference type="GO" id="GO:0042742">
    <property type="term" value="P:defense response to bacterium"/>
    <property type="evidence" value="ECO:0007669"/>
    <property type="project" value="UniProtKB-KW"/>
</dbReference>
<dbReference type="AlphaFoldDB" id="A0ABD2N143"/>
<feature type="chain" id="PRO_5044876159" description="lysozyme" evidence="8">
    <location>
        <begin position="20"/>
        <end position="153"/>
    </location>
</feature>
<dbReference type="GO" id="GO:0003796">
    <property type="term" value="F:lysozyme activity"/>
    <property type="evidence" value="ECO:0007669"/>
    <property type="project" value="UniProtKB-EC"/>
</dbReference>
<dbReference type="GO" id="GO:0031640">
    <property type="term" value="P:killing of cells of another organism"/>
    <property type="evidence" value="ECO:0007669"/>
    <property type="project" value="UniProtKB-KW"/>
</dbReference>
<dbReference type="InterPro" id="IPR018247">
    <property type="entry name" value="EF_Hand_1_Ca_BS"/>
</dbReference>
<dbReference type="InterPro" id="IPR008597">
    <property type="entry name" value="Invert_lysozyme"/>
</dbReference>
<evidence type="ECO:0000313" key="9">
    <source>
        <dbReference type="EMBL" id="KAL3272421.1"/>
    </source>
</evidence>